<evidence type="ECO:0000313" key="4">
    <source>
        <dbReference type="Proteomes" id="UP000265140"/>
    </source>
</evidence>
<evidence type="ECO:0000313" key="3">
    <source>
        <dbReference type="Ensembl" id="ENSELUP00000034885.2"/>
    </source>
</evidence>
<dbReference type="Bgee" id="ENSELUG00000013611">
    <property type="expression patterns" value="Expressed in mesonephros and 8 other cell types or tissues"/>
</dbReference>
<dbReference type="RefSeq" id="XP_019905046.2">
    <property type="nucleotide sequence ID" value="XM_020049487.2"/>
</dbReference>
<sequence length="977" mass="112174">MEGGGNVGDGKDEKNESPLQHETDNQQQGDGDEAAEDSGVMAPPAQDQEIGSVEQSDREEADTEANYLISQSGNSVTEATVIPHGNSVPLPDHDGDELRSAEQEEADEDELIVLDPEHPLMKRFQSALKNHLQKQLERVNLELQEKMAIEKAENRYCEELGVEMYGLQQELARLQACLEGRHETNMRAAALRRHAQDQLEGVRSQYRTVAGQTRDQRSHVSQLQSEVENLSLRLYYMQEVNADLRSDITAIRNASRKADSEKSQAENQKHKQDLYVERLTKHMERLKEQIALYEVQTAAQSAETRAAREALCEAEINMDSLLRERKQLMQEWNSSLLGMRRRDEAYTAMQESLRTAARQVRSLDTEIEGFRKSITREQERNEHLTALLNRAQLDGATSKKLISQCQSRQEALQAQYSTYMRTLQETDRTLARVDAECGERQALVSSLRKQMEKECARRVELEDHIVAKMQDRLTHDAAAKFSRRITDKMTADKREREAQLSRLENEMAAVKLESTEVTLRLEGLARALAALDTEMSRRHELLSANEAMSAKRVTVIERKQATINMYNKKIEQIIASTGHKDLGPMEIRASTLTKELEEVGREIKEQQQFWLWKQEELVRLTQDKQAQSAFLLTLQTQLTILEQRKVRTESEIEQERREQNELEKRTKGLTADMLKLNSLLSKNGHLRQALEQGNVLMETEFLHRLKQAERDSIEMQMKLERIKEEKERLLSSLVEAERQIMLWEKKTQLVKETRSAVDSEAGQGEIRIMRAEIHRMEVRYGQLMKQQERLLREMETVVARRETIVMRSEAQGRSNRKQPTHTNFHGILQGLRRKIQDTKKQAEECDGVLGGLRQSQASLSCRLRDKQVQLRELHSASAVLTSDLRCQQDTREQNLARLVSLQGRAKQLQAVRDGRYVALSTADALEPAVQRQEERLHAVAAILHRVQQEFPQHQGALRRISLALASRAQTPIDQETR</sequence>
<dbReference type="RefSeq" id="XP_010887627.2">
    <property type="nucleotide sequence ID" value="XM_010889325.3"/>
</dbReference>
<dbReference type="Proteomes" id="UP000265140">
    <property type="component" value="Chromosome 9"/>
</dbReference>
<dbReference type="GO" id="GO:0035082">
    <property type="term" value="P:axoneme assembly"/>
    <property type="evidence" value="ECO:0007669"/>
    <property type="project" value="Ensembl"/>
</dbReference>
<reference evidence="3" key="2">
    <citation type="submission" date="2020-02" db="EMBL/GenBank/DDBJ databases">
        <title>Esox lucius (northern pike) genome, fEsoLuc1, primary haplotype.</title>
        <authorList>
            <person name="Myers G."/>
            <person name="Karagic N."/>
            <person name="Meyer A."/>
            <person name="Pippel M."/>
            <person name="Reichard M."/>
            <person name="Winkler S."/>
            <person name="Tracey A."/>
            <person name="Sims Y."/>
            <person name="Howe K."/>
            <person name="Rhie A."/>
            <person name="Formenti G."/>
            <person name="Durbin R."/>
            <person name="Fedrigo O."/>
            <person name="Jarvis E.D."/>
        </authorList>
    </citation>
    <scope>NUCLEOTIDE SEQUENCE [LARGE SCALE GENOMIC DNA]</scope>
</reference>
<dbReference type="Ensembl" id="ENSELUT00000022051.3">
    <property type="protein sequence ID" value="ENSELUP00000034885.2"/>
    <property type="gene ID" value="ENSELUG00000013611.3"/>
</dbReference>
<dbReference type="GO" id="GO:0005576">
    <property type="term" value="C:extracellular region"/>
    <property type="evidence" value="ECO:0007669"/>
    <property type="project" value="GOC"/>
</dbReference>
<dbReference type="GeneID" id="105021560"/>
<feature type="coiled-coil region" evidence="1">
    <location>
        <begin position="631"/>
        <end position="672"/>
    </location>
</feature>
<dbReference type="FunCoup" id="A0A3P9A154">
    <property type="interactions" value="61"/>
</dbReference>
<organism evidence="3 4">
    <name type="scientific">Esox lucius</name>
    <name type="common">Northern pike</name>
    <dbReference type="NCBI Taxonomy" id="8010"/>
    <lineage>
        <taxon>Eukaryota</taxon>
        <taxon>Metazoa</taxon>
        <taxon>Chordata</taxon>
        <taxon>Craniata</taxon>
        <taxon>Vertebrata</taxon>
        <taxon>Euteleostomi</taxon>
        <taxon>Actinopterygii</taxon>
        <taxon>Neopterygii</taxon>
        <taxon>Teleostei</taxon>
        <taxon>Protacanthopterygii</taxon>
        <taxon>Esociformes</taxon>
        <taxon>Esocidae</taxon>
        <taxon>Esox</taxon>
    </lineage>
</organism>
<feature type="coiled-coil region" evidence="1">
    <location>
        <begin position="486"/>
        <end position="520"/>
    </location>
</feature>
<evidence type="ECO:0008006" key="5">
    <source>
        <dbReference type="Google" id="ProtNLM"/>
    </source>
</evidence>
<dbReference type="PANTHER" id="PTHR16275:SF8">
    <property type="entry name" value="COILED-COIL DOMAIN-CONTAINING PROTEIN 40"/>
    <property type="match status" value="1"/>
</dbReference>
<keyword evidence="4" id="KW-1185">Reference proteome</keyword>
<dbReference type="InParanoid" id="A0A3P9A154"/>
<reference evidence="3" key="4">
    <citation type="submission" date="2025-09" db="UniProtKB">
        <authorList>
            <consortium name="Ensembl"/>
        </authorList>
    </citation>
    <scope>IDENTIFICATION</scope>
</reference>
<evidence type="ECO:0000256" key="1">
    <source>
        <dbReference type="SAM" id="Coils"/>
    </source>
</evidence>
<dbReference type="AlphaFoldDB" id="A0A3P9A154"/>
<dbReference type="InterPro" id="IPR037386">
    <property type="entry name" value="CCDC40"/>
</dbReference>
<gene>
    <name evidence="3" type="primary">CCDC40</name>
</gene>
<protein>
    <recommendedName>
        <fullName evidence="5">Coiled-coil domain containing 40</fullName>
    </recommendedName>
</protein>
<proteinExistence type="predicted"/>
<evidence type="ECO:0000256" key="2">
    <source>
        <dbReference type="SAM" id="MobiDB-lite"/>
    </source>
</evidence>
<dbReference type="GO" id="GO:0005929">
    <property type="term" value="C:cilium"/>
    <property type="evidence" value="ECO:0007669"/>
    <property type="project" value="TreeGrafter"/>
</dbReference>
<reference evidence="4" key="1">
    <citation type="journal article" date="2014" name="PLoS ONE">
        <title>The genome and linkage map of the northern pike (Esox lucius): conserved synteny revealed between the salmonid sister group and the Neoteleostei.</title>
        <authorList>
            <person name="Rondeau E.B."/>
            <person name="Minkley D.R."/>
            <person name="Leong J.S."/>
            <person name="Messmer A.M."/>
            <person name="Jantzen J.R."/>
            <person name="von Schalburg K.R."/>
            <person name="Lemon C."/>
            <person name="Bird N.H."/>
            <person name="Koop B.F."/>
        </authorList>
    </citation>
    <scope>NUCLEOTIDE SEQUENCE</scope>
</reference>
<accession>A0A3P9A154</accession>
<keyword evidence="1" id="KW-0175">Coiled coil</keyword>
<dbReference type="GO" id="GO:0003146">
    <property type="term" value="P:heart jogging"/>
    <property type="evidence" value="ECO:0007669"/>
    <property type="project" value="Ensembl"/>
</dbReference>
<dbReference type="GO" id="GO:0060287">
    <property type="term" value="P:epithelial cilium movement involved in determination of left/right asymmetry"/>
    <property type="evidence" value="ECO:0007669"/>
    <property type="project" value="Ensembl"/>
</dbReference>
<dbReference type="PANTHER" id="PTHR16275">
    <property type="entry name" value="COILED-COIL DOMAIN-CONTAINING PROTEIN 40"/>
    <property type="match status" value="1"/>
</dbReference>
<dbReference type="GO" id="GO:0005737">
    <property type="term" value="C:cytoplasm"/>
    <property type="evidence" value="ECO:0007669"/>
    <property type="project" value="TreeGrafter"/>
</dbReference>
<dbReference type="GeneTree" id="ENSGT00440000035688"/>
<feature type="compositionally biased region" description="Basic and acidic residues" evidence="2">
    <location>
        <begin position="91"/>
        <end position="102"/>
    </location>
</feature>
<feature type="coiled-coil region" evidence="1">
    <location>
        <begin position="705"/>
        <end position="746"/>
    </location>
</feature>
<dbReference type="GO" id="GO:0001947">
    <property type="term" value="P:heart looping"/>
    <property type="evidence" value="ECO:0007669"/>
    <property type="project" value="Ensembl"/>
</dbReference>
<reference evidence="3" key="3">
    <citation type="submission" date="2025-08" db="UniProtKB">
        <authorList>
            <consortium name="Ensembl"/>
        </authorList>
    </citation>
    <scope>IDENTIFICATION</scope>
</reference>
<feature type="coiled-coil region" evidence="1">
    <location>
        <begin position="248"/>
        <end position="303"/>
    </location>
</feature>
<name>A0A3P9A154_ESOLU</name>
<dbReference type="Pfam" id="PF08647">
    <property type="entry name" value="BRE1"/>
    <property type="match status" value="1"/>
</dbReference>
<feature type="compositionally biased region" description="Basic and acidic residues" evidence="2">
    <location>
        <begin position="9"/>
        <end position="24"/>
    </location>
</feature>
<dbReference type="GO" id="GO:0048793">
    <property type="term" value="P:pronephros development"/>
    <property type="evidence" value="ECO:0007669"/>
    <property type="project" value="Ensembl"/>
</dbReference>
<feature type="region of interest" description="Disordered" evidence="2">
    <location>
        <begin position="1"/>
        <end position="103"/>
    </location>
</feature>
<feature type="compositionally biased region" description="Polar residues" evidence="2">
    <location>
        <begin position="68"/>
        <end position="78"/>
    </location>
</feature>